<dbReference type="Proteomes" id="UP001054252">
    <property type="component" value="Unassembled WGS sequence"/>
</dbReference>
<dbReference type="PANTHER" id="PTHR47723:SF13">
    <property type="entry name" value="PUTATIVE-RELATED"/>
    <property type="match status" value="1"/>
</dbReference>
<dbReference type="PANTHER" id="PTHR47723">
    <property type="entry name" value="OS05G0353850 PROTEIN"/>
    <property type="match status" value="1"/>
</dbReference>
<dbReference type="InterPro" id="IPR012337">
    <property type="entry name" value="RNaseH-like_sf"/>
</dbReference>
<dbReference type="CDD" id="cd06222">
    <property type="entry name" value="RNase_H_like"/>
    <property type="match status" value="1"/>
</dbReference>
<feature type="domain" description="Reverse transcriptase zinc-binding" evidence="3">
    <location>
        <begin position="501"/>
        <end position="589"/>
    </location>
</feature>
<dbReference type="Pfam" id="PF13966">
    <property type="entry name" value="zf-RVT"/>
    <property type="match status" value="1"/>
</dbReference>
<name>A0AAV5KPB6_9ROSI</name>
<dbReference type="InterPro" id="IPR036397">
    <property type="entry name" value="RNaseH_sf"/>
</dbReference>
<feature type="transmembrane region" description="Helical" evidence="1">
    <location>
        <begin position="222"/>
        <end position="238"/>
    </location>
</feature>
<organism evidence="4 5">
    <name type="scientific">Rubroshorea leprosula</name>
    <dbReference type="NCBI Taxonomy" id="152421"/>
    <lineage>
        <taxon>Eukaryota</taxon>
        <taxon>Viridiplantae</taxon>
        <taxon>Streptophyta</taxon>
        <taxon>Embryophyta</taxon>
        <taxon>Tracheophyta</taxon>
        <taxon>Spermatophyta</taxon>
        <taxon>Magnoliopsida</taxon>
        <taxon>eudicotyledons</taxon>
        <taxon>Gunneridae</taxon>
        <taxon>Pentapetalae</taxon>
        <taxon>rosids</taxon>
        <taxon>malvids</taxon>
        <taxon>Malvales</taxon>
        <taxon>Dipterocarpaceae</taxon>
        <taxon>Rubroshorea</taxon>
    </lineage>
</organism>
<keyword evidence="1" id="KW-1133">Transmembrane helix</keyword>
<gene>
    <name evidence="4" type="ORF">SLEP1_g35733</name>
</gene>
<dbReference type="GO" id="GO:0004523">
    <property type="term" value="F:RNA-DNA hybrid ribonuclease activity"/>
    <property type="evidence" value="ECO:0007669"/>
    <property type="project" value="InterPro"/>
</dbReference>
<protein>
    <recommendedName>
        <fullName evidence="6">RNase H type-1 domain-containing protein</fullName>
    </recommendedName>
</protein>
<evidence type="ECO:0008006" key="6">
    <source>
        <dbReference type="Google" id="ProtNLM"/>
    </source>
</evidence>
<feature type="domain" description="RNase H type-1" evidence="2">
    <location>
        <begin position="697"/>
        <end position="816"/>
    </location>
</feature>
<dbReference type="Gene3D" id="3.30.420.10">
    <property type="entry name" value="Ribonuclease H-like superfamily/Ribonuclease H"/>
    <property type="match status" value="1"/>
</dbReference>
<evidence type="ECO:0000313" key="5">
    <source>
        <dbReference type="Proteomes" id="UP001054252"/>
    </source>
</evidence>
<feature type="transmembrane region" description="Helical" evidence="1">
    <location>
        <begin position="264"/>
        <end position="286"/>
    </location>
</feature>
<feature type="transmembrane region" description="Helical" evidence="1">
    <location>
        <begin position="142"/>
        <end position="162"/>
    </location>
</feature>
<dbReference type="InterPro" id="IPR044730">
    <property type="entry name" value="RNase_H-like_dom_plant"/>
</dbReference>
<dbReference type="AlphaFoldDB" id="A0AAV5KPB6"/>
<sequence>MEDASNSTANIVKIARMVVKFHPLLTVTNLIFKMILVQDWICKTLKVYWQSTMRALRDPVAEKMKKLSEALKMHLAKEATMGQPMAKLIGKHALFSATFLLLDTKLCSKYDRRGIIMQFLLFIFLDLLTYPKRWSQLGIFRGWWGCTANSISNFICFILALFFGNFYENSLRSLSVAFCITLGFLCLLIVLRLQTDLGFFGFIMGVIGSVTYNCFGLKFPTWVISCICFVLFSFKNWLDKNWLELEEDDHKLLLSSTNTLGSTGITLTLPAASVLCVFWSIFLWAVRQQRLLPEYKDWLIMVISLVIWWVRFFIFFLKNQSLQSPTNIKESIGMISTLPTATLYSSYSIFMTANGKPRLSNDYKDWMGLLTSFLLWWVRFRRFFPKASTNRRGRIISKILKVLKVPLYAPYGLSKTADGKLCVTGYKDWSSTLLDVALSPIPQHLLDLPVAAIINNSEWDLEQLIGLLPDHILQTIAAIPLLIAGHLEDSIYWYNSSQGDFSVKSAVQLLQQSCLPNIPEVGEWAWIWQLCCPEQVKLFVWLLNKERILTNSVRFDRHMAPTPVCPRCEQSPETPLHLLRDCYYSRLVWDATNSLLGDFFQLDFVPWLRKNSSKSRMGPCASDSWSSIFLATIWYLWKSRNKLIFEEQRVSPLAIVQQASKLAWEIKLAFAAQATLISKAPRWISWSPLPQNFFKLNTDGSHDHSLGKAIAGGLLRDHHGHWYHGFATNVGITTSFLAELWGCREGLKLAISLGVQQLILEMDSLLAVQQIQSWKVSAGAASVLLNDICLLLDSFSSCLVQHTLREGNYAANFMASIGHTVDLGTTLFPTPPMGISTILQSDCTGAMSLRY</sequence>
<keyword evidence="5" id="KW-1185">Reference proteome</keyword>
<evidence type="ECO:0000256" key="1">
    <source>
        <dbReference type="SAM" id="Phobius"/>
    </source>
</evidence>
<proteinExistence type="predicted"/>
<feature type="transmembrane region" description="Helical" evidence="1">
    <location>
        <begin position="298"/>
        <end position="317"/>
    </location>
</feature>
<feature type="transmembrane region" description="Helical" evidence="1">
    <location>
        <begin position="366"/>
        <end position="384"/>
    </location>
</feature>
<dbReference type="InterPro" id="IPR053151">
    <property type="entry name" value="RNase_H-like"/>
</dbReference>
<dbReference type="SUPFAM" id="SSF53098">
    <property type="entry name" value="Ribonuclease H-like"/>
    <property type="match status" value="1"/>
</dbReference>
<comment type="caution">
    <text evidence="4">The sequence shown here is derived from an EMBL/GenBank/DDBJ whole genome shotgun (WGS) entry which is preliminary data.</text>
</comment>
<feature type="transmembrane region" description="Helical" evidence="1">
    <location>
        <begin position="174"/>
        <end position="191"/>
    </location>
</feature>
<evidence type="ECO:0000259" key="2">
    <source>
        <dbReference type="Pfam" id="PF13456"/>
    </source>
</evidence>
<evidence type="ECO:0000313" key="4">
    <source>
        <dbReference type="EMBL" id="GKV26433.1"/>
    </source>
</evidence>
<keyword evidence="1" id="KW-0812">Transmembrane</keyword>
<accession>A0AAV5KPB6</accession>
<dbReference type="Pfam" id="PF13456">
    <property type="entry name" value="RVT_3"/>
    <property type="match status" value="1"/>
</dbReference>
<dbReference type="EMBL" id="BPVZ01000072">
    <property type="protein sequence ID" value="GKV26433.1"/>
    <property type="molecule type" value="Genomic_DNA"/>
</dbReference>
<dbReference type="GO" id="GO:0003676">
    <property type="term" value="F:nucleic acid binding"/>
    <property type="evidence" value="ECO:0007669"/>
    <property type="project" value="InterPro"/>
</dbReference>
<reference evidence="4 5" key="1">
    <citation type="journal article" date="2021" name="Commun. Biol.">
        <title>The genome of Shorea leprosula (Dipterocarpaceae) highlights the ecological relevance of drought in aseasonal tropical rainforests.</title>
        <authorList>
            <person name="Ng K.K.S."/>
            <person name="Kobayashi M.J."/>
            <person name="Fawcett J.A."/>
            <person name="Hatakeyama M."/>
            <person name="Paape T."/>
            <person name="Ng C.H."/>
            <person name="Ang C.C."/>
            <person name="Tnah L.H."/>
            <person name="Lee C.T."/>
            <person name="Nishiyama T."/>
            <person name="Sese J."/>
            <person name="O'Brien M.J."/>
            <person name="Copetti D."/>
            <person name="Mohd Noor M.I."/>
            <person name="Ong R.C."/>
            <person name="Putra M."/>
            <person name="Sireger I.Z."/>
            <person name="Indrioko S."/>
            <person name="Kosugi Y."/>
            <person name="Izuno A."/>
            <person name="Isagi Y."/>
            <person name="Lee S.L."/>
            <person name="Shimizu K.K."/>
        </authorList>
    </citation>
    <scope>NUCLEOTIDE SEQUENCE [LARGE SCALE GENOMIC DNA]</scope>
    <source>
        <strain evidence="4">214</strain>
    </source>
</reference>
<dbReference type="InterPro" id="IPR026960">
    <property type="entry name" value="RVT-Znf"/>
</dbReference>
<dbReference type="InterPro" id="IPR002156">
    <property type="entry name" value="RNaseH_domain"/>
</dbReference>
<keyword evidence="1" id="KW-0472">Membrane</keyword>
<evidence type="ECO:0000259" key="3">
    <source>
        <dbReference type="Pfam" id="PF13966"/>
    </source>
</evidence>